<keyword evidence="7" id="KW-1005">Bacterial flagellum biogenesis</keyword>
<comment type="caution">
    <text evidence="11">The sequence shown here is derived from an EMBL/GenBank/DDBJ whole genome shotgun (WGS) entry which is preliminary data.</text>
</comment>
<evidence type="ECO:0000256" key="9">
    <source>
        <dbReference type="ARBA" id="ARBA00023225"/>
    </source>
</evidence>
<evidence type="ECO:0000256" key="2">
    <source>
        <dbReference type="ARBA" id="ARBA00004496"/>
    </source>
</evidence>
<comment type="function">
    <text evidence="1">Needed for flagellar regrowth and assembly.</text>
</comment>
<dbReference type="Proteomes" id="UP000606498">
    <property type="component" value="Unassembled WGS sequence"/>
</dbReference>
<comment type="subcellular location">
    <subcellularLocation>
        <location evidence="2">Cytoplasm</location>
    </subcellularLocation>
</comment>
<dbReference type="PRINTS" id="PR01003">
    <property type="entry name" value="FLGFLIH"/>
</dbReference>
<keyword evidence="11" id="KW-0282">Flagellum</keyword>
<dbReference type="NCBIfam" id="NF009925">
    <property type="entry name" value="PRK13386.1"/>
    <property type="match status" value="1"/>
</dbReference>
<keyword evidence="11" id="KW-0966">Cell projection</keyword>
<keyword evidence="6" id="KW-0963">Cytoplasm</keyword>
<evidence type="ECO:0000256" key="1">
    <source>
        <dbReference type="ARBA" id="ARBA00003041"/>
    </source>
</evidence>
<dbReference type="Pfam" id="PF02108">
    <property type="entry name" value="FliH"/>
    <property type="match status" value="1"/>
</dbReference>
<dbReference type="RefSeq" id="WP_100144416.1">
    <property type="nucleotide sequence ID" value="NZ_BMKO01000010.1"/>
</dbReference>
<evidence type="ECO:0000256" key="6">
    <source>
        <dbReference type="ARBA" id="ARBA00022490"/>
    </source>
</evidence>
<keyword evidence="9" id="KW-1006">Bacterial flagellum protein export</keyword>
<name>A0ABQ1TEI0_9GAMM</name>
<keyword evidence="12" id="KW-1185">Reference proteome</keyword>
<protein>
    <recommendedName>
        <fullName evidence="4">Flagellar assembly protein FliH</fullName>
    </recommendedName>
</protein>
<dbReference type="InterPro" id="IPR018035">
    <property type="entry name" value="Flagellar_FliH/T3SS_HrpE"/>
</dbReference>
<dbReference type="EMBL" id="BMKO01000010">
    <property type="protein sequence ID" value="GGE89893.1"/>
    <property type="molecule type" value="Genomic_DNA"/>
</dbReference>
<feature type="domain" description="Flagellar assembly protein FliH/Type III secretion system HrpE" evidence="10">
    <location>
        <begin position="97"/>
        <end position="219"/>
    </location>
</feature>
<evidence type="ECO:0000313" key="11">
    <source>
        <dbReference type="EMBL" id="GGE89893.1"/>
    </source>
</evidence>
<dbReference type="InterPro" id="IPR051472">
    <property type="entry name" value="T3SS_Stator/FliH"/>
</dbReference>
<evidence type="ECO:0000256" key="8">
    <source>
        <dbReference type="ARBA" id="ARBA00022927"/>
    </source>
</evidence>
<reference evidence="12" key="1">
    <citation type="journal article" date="2019" name="Int. J. Syst. Evol. Microbiol.">
        <title>The Global Catalogue of Microorganisms (GCM) 10K type strain sequencing project: providing services to taxonomists for standard genome sequencing and annotation.</title>
        <authorList>
            <consortium name="The Broad Institute Genomics Platform"/>
            <consortium name="The Broad Institute Genome Sequencing Center for Infectious Disease"/>
            <person name="Wu L."/>
            <person name="Ma J."/>
        </authorList>
    </citation>
    <scope>NUCLEOTIDE SEQUENCE [LARGE SCALE GENOMIC DNA]</scope>
    <source>
        <strain evidence="12">CGMCC 1.16033</strain>
    </source>
</reference>
<evidence type="ECO:0000256" key="5">
    <source>
        <dbReference type="ARBA" id="ARBA00022448"/>
    </source>
</evidence>
<evidence type="ECO:0000256" key="4">
    <source>
        <dbReference type="ARBA" id="ARBA00016507"/>
    </source>
</evidence>
<sequence>MAEDKRHWRLGSSPVRRYQFAPLEGENDTSAPQGNWQDFQQAMDRGYQEGWEQGYEAGKTQGEAEGRQLGQQSGLREGIEQGRQQGLAQIDEQLNQLLTPMTALQQLLSESQAQQIQAQQQLIVDLVRRVAQQVIRCELSLQPLQIIALVEETLQALPKDAVDIKIHLESSTIKQLQHLAADKVAQWHLVADDSLSQGSCRVVCDQCDADASMETRLNNCLDQVEAHLNDNVMTAPEVPVETHED</sequence>
<evidence type="ECO:0000313" key="12">
    <source>
        <dbReference type="Proteomes" id="UP000606498"/>
    </source>
</evidence>
<gene>
    <name evidence="11" type="primary">fliH</name>
    <name evidence="11" type="ORF">GCM10011520_32950</name>
</gene>
<keyword evidence="11" id="KW-0969">Cilium</keyword>
<keyword evidence="5" id="KW-0813">Transport</keyword>
<evidence type="ECO:0000259" key="10">
    <source>
        <dbReference type="Pfam" id="PF02108"/>
    </source>
</evidence>
<dbReference type="PANTHER" id="PTHR34982:SF1">
    <property type="entry name" value="FLAGELLAR ASSEMBLY PROTEIN FLIH"/>
    <property type="match status" value="1"/>
</dbReference>
<evidence type="ECO:0000256" key="7">
    <source>
        <dbReference type="ARBA" id="ARBA00022795"/>
    </source>
</evidence>
<accession>A0ABQ1TEI0</accession>
<proteinExistence type="inferred from homology"/>
<organism evidence="11 12">
    <name type="scientific">Shewanella carassii</name>
    <dbReference type="NCBI Taxonomy" id="1987584"/>
    <lineage>
        <taxon>Bacteria</taxon>
        <taxon>Pseudomonadati</taxon>
        <taxon>Pseudomonadota</taxon>
        <taxon>Gammaproteobacteria</taxon>
        <taxon>Alteromonadales</taxon>
        <taxon>Shewanellaceae</taxon>
        <taxon>Shewanella</taxon>
    </lineage>
</organism>
<dbReference type="PANTHER" id="PTHR34982">
    <property type="entry name" value="YOP PROTEINS TRANSLOCATION PROTEIN L"/>
    <property type="match status" value="1"/>
</dbReference>
<evidence type="ECO:0000256" key="3">
    <source>
        <dbReference type="ARBA" id="ARBA00006602"/>
    </source>
</evidence>
<comment type="similarity">
    <text evidence="3">Belongs to the FliH family.</text>
</comment>
<keyword evidence="8" id="KW-0653">Protein transport</keyword>
<dbReference type="InterPro" id="IPR000563">
    <property type="entry name" value="Flag_FliH"/>
</dbReference>